<dbReference type="Pfam" id="PF14504">
    <property type="entry name" value="CAP_assoc_N"/>
    <property type="match status" value="1"/>
</dbReference>
<dbReference type="PANTHER" id="PTHR31157:SF26">
    <property type="entry name" value="SCP-LIKE EXTRACELLULAR PROTEIN"/>
    <property type="match status" value="1"/>
</dbReference>
<accession>A0A917M0H7</accession>
<gene>
    <name evidence="3" type="primary">ylbC</name>
    <name evidence="3" type="ORF">GCM10011398_12500</name>
</gene>
<feature type="domain" description="SCP" evidence="1">
    <location>
        <begin position="241"/>
        <end position="353"/>
    </location>
</feature>
<dbReference type="Gene3D" id="3.40.33.10">
    <property type="entry name" value="CAP"/>
    <property type="match status" value="1"/>
</dbReference>
<name>A0A917M0H7_9BACI</name>
<evidence type="ECO:0000313" key="3">
    <source>
        <dbReference type="EMBL" id="GGG69971.1"/>
    </source>
</evidence>
<keyword evidence="4" id="KW-1185">Reference proteome</keyword>
<dbReference type="InterPro" id="IPR035940">
    <property type="entry name" value="CAP_sf"/>
</dbReference>
<dbReference type="RefSeq" id="WP_188454508.1">
    <property type="nucleotide sequence ID" value="NZ_BMFR01000003.1"/>
</dbReference>
<dbReference type="SUPFAM" id="SSF55797">
    <property type="entry name" value="PR-1-like"/>
    <property type="match status" value="1"/>
</dbReference>
<evidence type="ECO:0000259" key="2">
    <source>
        <dbReference type="Pfam" id="PF14504"/>
    </source>
</evidence>
<sequence>MRYIQVIVILILLVLGSWYIFAKSGVSSEEAITSISKSFNQKKNQLSSKTIPEDRQYKVDLDGDLYQWIGNSVEELTESFGKPERKDLSAYGYVWWVYTDKNEQYIQFGIQDNTILTVYATGNNLSAEPIQIGQVYDKINKRFEFENRVTYSTGISSYSFQLDKNEIKMRPLTKIGENVFVQCYFDTFTNKLSSIRVMTGDVLLKHRPYAMEYRGDLPDQPELNSEQWDKVESGMEQQIFDITNVIRKQFDKKVLKWNDNVSEVAFLHSEDMAKHNYFSHYSQNGDGLKERLAANEVYYFRAGENIAAQYPDAPAAMEGWLNSKGHREALLNADYTDLGVGVYQLYYTQNFVQQP</sequence>
<comment type="caution">
    <text evidence="3">The sequence shown here is derived from an EMBL/GenBank/DDBJ whole genome shotgun (WGS) entry which is preliminary data.</text>
</comment>
<dbReference type="Pfam" id="PF00188">
    <property type="entry name" value="CAP"/>
    <property type="match status" value="1"/>
</dbReference>
<dbReference type="PANTHER" id="PTHR31157">
    <property type="entry name" value="SCP DOMAIN-CONTAINING PROTEIN"/>
    <property type="match status" value="1"/>
</dbReference>
<feature type="domain" description="CAP-associated" evidence="2">
    <location>
        <begin position="69"/>
        <end position="209"/>
    </location>
</feature>
<dbReference type="InterPro" id="IPR014044">
    <property type="entry name" value="CAP_dom"/>
</dbReference>
<dbReference type="Proteomes" id="UP000622860">
    <property type="component" value="Unassembled WGS sequence"/>
</dbReference>
<reference evidence="3" key="2">
    <citation type="submission" date="2020-09" db="EMBL/GenBank/DDBJ databases">
        <authorList>
            <person name="Sun Q."/>
            <person name="Zhou Y."/>
        </authorList>
    </citation>
    <scope>NUCLEOTIDE SEQUENCE</scope>
    <source>
        <strain evidence="3">CGMCC 1.12754</strain>
    </source>
</reference>
<protein>
    <submittedName>
        <fullName evidence="3">Membrane protein YlbC</fullName>
    </submittedName>
</protein>
<evidence type="ECO:0000313" key="4">
    <source>
        <dbReference type="Proteomes" id="UP000622860"/>
    </source>
</evidence>
<reference evidence="3" key="1">
    <citation type="journal article" date="2014" name="Int. J. Syst. Evol. Microbiol.">
        <title>Complete genome sequence of Corynebacterium casei LMG S-19264T (=DSM 44701T), isolated from a smear-ripened cheese.</title>
        <authorList>
            <consortium name="US DOE Joint Genome Institute (JGI-PGF)"/>
            <person name="Walter F."/>
            <person name="Albersmeier A."/>
            <person name="Kalinowski J."/>
            <person name="Ruckert C."/>
        </authorList>
    </citation>
    <scope>NUCLEOTIDE SEQUENCE</scope>
    <source>
        <strain evidence="3">CGMCC 1.12754</strain>
    </source>
</reference>
<dbReference type="CDD" id="cd05379">
    <property type="entry name" value="CAP_bacterial"/>
    <property type="match status" value="1"/>
</dbReference>
<dbReference type="InterPro" id="IPR029410">
    <property type="entry name" value="CAP_assoc"/>
</dbReference>
<organism evidence="3 4">
    <name type="scientific">Virgibacillus oceani</name>
    <dbReference type="NCBI Taxonomy" id="1479511"/>
    <lineage>
        <taxon>Bacteria</taxon>
        <taxon>Bacillati</taxon>
        <taxon>Bacillota</taxon>
        <taxon>Bacilli</taxon>
        <taxon>Bacillales</taxon>
        <taxon>Bacillaceae</taxon>
        <taxon>Virgibacillus</taxon>
    </lineage>
</organism>
<proteinExistence type="predicted"/>
<dbReference type="AlphaFoldDB" id="A0A917M0H7"/>
<evidence type="ECO:0000259" key="1">
    <source>
        <dbReference type="Pfam" id="PF00188"/>
    </source>
</evidence>
<dbReference type="EMBL" id="BMFR01000003">
    <property type="protein sequence ID" value="GGG69971.1"/>
    <property type="molecule type" value="Genomic_DNA"/>
</dbReference>